<feature type="region of interest" description="Disordered" evidence="1">
    <location>
        <begin position="660"/>
        <end position="685"/>
    </location>
</feature>
<reference evidence="3 4" key="1">
    <citation type="submission" date="2016-02" db="EMBL/GenBank/DDBJ databases">
        <title>Genome analysis of coral dinoflagellate symbionts highlights evolutionary adaptations to a symbiotic lifestyle.</title>
        <authorList>
            <person name="Aranda M."/>
            <person name="Li Y."/>
            <person name="Liew Y.J."/>
            <person name="Baumgarten S."/>
            <person name="Simakov O."/>
            <person name="Wilson M."/>
            <person name="Piel J."/>
            <person name="Ashoor H."/>
            <person name="Bougouffa S."/>
            <person name="Bajic V.B."/>
            <person name="Ryu T."/>
            <person name="Ravasi T."/>
            <person name="Bayer T."/>
            <person name="Micklem G."/>
            <person name="Kim H."/>
            <person name="Bhak J."/>
            <person name="Lajeunesse T.C."/>
            <person name="Voolstra C.R."/>
        </authorList>
    </citation>
    <scope>NUCLEOTIDE SEQUENCE [LARGE SCALE GENOMIC DNA]</scope>
    <source>
        <strain evidence="3 4">CCMP2467</strain>
    </source>
</reference>
<dbReference type="Proteomes" id="UP000186817">
    <property type="component" value="Unassembled WGS sequence"/>
</dbReference>
<feature type="transmembrane region" description="Helical" evidence="2">
    <location>
        <begin position="463"/>
        <end position="484"/>
    </location>
</feature>
<dbReference type="OrthoDB" id="414027at2759"/>
<feature type="transmembrane region" description="Helical" evidence="2">
    <location>
        <begin position="617"/>
        <end position="639"/>
    </location>
</feature>
<feature type="compositionally biased region" description="Polar residues" evidence="1">
    <location>
        <begin position="16"/>
        <end position="27"/>
    </location>
</feature>
<proteinExistence type="predicted"/>
<evidence type="ECO:0000313" key="3">
    <source>
        <dbReference type="EMBL" id="OLP95042.1"/>
    </source>
</evidence>
<evidence type="ECO:0000256" key="2">
    <source>
        <dbReference type="SAM" id="Phobius"/>
    </source>
</evidence>
<feature type="compositionally biased region" description="Acidic residues" evidence="1">
    <location>
        <begin position="666"/>
        <end position="678"/>
    </location>
</feature>
<feature type="transmembrane region" description="Helical" evidence="2">
    <location>
        <begin position="223"/>
        <end position="244"/>
    </location>
</feature>
<gene>
    <name evidence="3" type="ORF">AK812_SmicGene22849</name>
</gene>
<feature type="transmembrane region" description="Helical" evidence="2">
    <location>
        <begin position="424"/>
        <end position="442"/>
    </location>
</feature>
<keyword evidence="2" id="KW-0812">Transmembrane</keyword>
<evidence type="ECO:0000313" key="4">
    <source>
        <dbReference type="Proteomes" id="UP000186817"/>
    </source>
</evidence>
<organism evidence="3 4">
    <name type="scientific">Symbiodinium microadriaticum</name>
    <name type="common">Dinoflagellate</name>
    <name type="synonym">Zooxanthella microadriatica</name>
    <dbReference type="NCBI Taxonomy" id="2951"/>
    <lineage>
        <taxon>Eukaryota</taxon>
        <taxon>Sar</taxon>
        <taxon>Alveolata</taxon>
        <taxon>Dinophyceae</taxon>
        <taxon>Suessiales</taxon>
        <taxon>Symbiodiniaceae</taxon>
        <taxon>Symbiodinium</taxon>
    </lineage>
</organism>
<accession>A0A1Q9DIN3</accession>
<name>A0A1Q9DIN3_SYMMI</name>
<keyword evidence="2" id="KW-0472">Membrane</keyword>
<feature type="transmembrane region" description="Helical" evidence="2">
    <location>
        <begin position="356"/>
        <end position="375"/>
    </location>
</feature>
<protein>
    <submittedName>
        <fullName evidence="3">NAD(P)H-hydrate epimerase</fullName>
    </submittedName>
</protein>
<comment type="caution">
    <text evidence="3">The sequence shown here is derived from an EMBL/GenBank/DDBJ whole genome shotgun (WGS) entry which is preliminary data.</text>
</comment>
<dbReference type="AlphaFoldDB" id="A0A1Q9DIN3"/>
<feature type="transmembrane region" description="Helical" evidence="2">
    <location>
        <begin position="496"/>
        <end position="515"/>
    </location>
</feature>
<keyword evidence="4" id="KW-1185">Reference proteome</keyword>
<feature type="transmembrane region" description="Helical" evidence="2">
    <location>
        <begin position="535"/>
        <end position="554"/>
    </location>
</feature>
<sequence length="685" mass="75883">MEASVRWAREEPFPSPQSSPRTPETIQTPHVEAAQAIQRLIYVRDEVAPARERLISARRTNEALGEVSRRRPRPASASEVRQPPNASMGAFAAPYMPNSAEQDGFRPKAIYSSPSSAGGRMGRGHMRAMPTLGAKRLAKELSLNSTGSGRRELEPEPKEPEKTQEQRVEFVKALRIRVAQEKLAESQRREEQAQRWRWTHLARDQSEQFGMLLQKQCELAQSMWAIACSGLFALVVLLVLGPMADPRPEGSCGRLLNQKEAIAVDEELMASPGFSVDQLMELAGITKSTVKERIRGNEITRRMLMCQRGTQPDAPPRQLRIGGSGVGCLGDALWTQLRDLEQIRLRVDYAVRTTRVKAASLLCAGSALGLLGFLIPGGMGLGKAFLADKEVNVRGENFASGHNYYPSTVSEMVRDRESPMGKCFYGFTSAGSFAIWMSWYPWHLQNVYLPAEEDSVWCCSVMTLRTLVPPISMLLVSVITVVPFREADSIEAVSTVIHAMAATLAMGGYCVLEWYTLNVAKNVRMTQRERHLRQLINLLLGFCTFGLVVTGVVAQHPEQFGICCGDLYVVPNVTDIVASYNRGAYQQGTRNEFLVQHHKVGLVDTASGAALAFKLGMFWFEVSAGLLMLASHFIIFLYCPERRLRIRGFEGGYLDGQLSQRSEASSDGEEDFDPDDAEVVSNGSV</sequence>
<feature type="region of interest" description="Disordered" evidence="1">
    <location>
        <begin position="57"/>
        <end position="126"/>
    </location>
</feature>
<feature type="region of interest" description="Disordered" evidence="1">
    <location>
        <begin position="1"/>
        <end position="27"/>
    </location>
</feature>
<keyword evidence="2" id="KW-1133">Transmembrane helix</keyword>
<evidence type="ECO:0000256" key="1">
    <source>
        <dbReference type="SAM" id="MobiDB-lite"/>
    </source>
</evidence>
<dbReference type="EMBL" id="LSRX01000518">
    <property type="protein sequence ID" value="OLP95042.1"/>
    <property type="molecule type" value="Genomic_DNA"/>
</dbReference>
<feature type="region of interest" description="Disordered" evidence="1">
    <location>
        <begin position="141"/>
        <end position="166"/>
    </location>
</feature>
<feature type="compositionally biased region" description="Basic and acidic residues" evidence="1">
    <location>
        <begin position="149"/>
        <end position="166"/>
    </location>
</feature>